<evidence type="ECO:0000256" key="7">
    <source>
        <dbReference type="PROSITE-ProRule" id="PRU00221"/>
    </source>
</evidence>
<dbReference type="SUPFAM" id="SSF50978">
    <property type="entry name" value="WD40 repeat-like"/>
    <property type="match status" value="2"/>
</dbReference>
<name>A0A9N9FC14_9GLOM</name>
<evidence type="ECO:0000256" key="5">
    <source>
        <dbReference type="ARBA" id="ARBA00022737"/>
    </source>
</evidence>
<evidence type="ECO:0000256" key="6">
    <source>
        <dbReference type="ARBA" id="ARBA00038255"/>
    </source>
</evidence>
<comment type="caution">
    <text evidence="8">The sequence shown here is derived from an EMBL/GenBank/DDBJ whole genome shotgun (WGS) entry which is preliminary data.</text>
</comment>
<dbReference type="InterPro" id="IPR036322">
    <property type="entry name" value="WD40_repeat_dom_sf"/>
</dbReference>
<keyword evidence="2" id="KW-0963">Cytoplasm</keyword>
<evidence type="ECO:0000313" key="8">
    <source>
        <dbReference type="EMBL" id="CAG8525087.1"/>
    </source>
</evidence>
<dbReference type="EMBL" id="CAJVPK010000549">
    <property type="protein sequence ID" value="CAG8525087.1"/>
    <property type="molecule type" value="Genomic_DNA"/>
</dbReference>
<dbReference type="PANTHER" id="PTHR14344">
    <property type="entry name" value="WD REPEAT PROTEIN"/>
    <property type="match status" value="1"/>
</dbReference>
<dbReference type="GO" id="GO:0005737">
    <property type="term" value="C:cytoplasm"/>
    <property type="evidence" value="ECO:0007669"/>
    <property type="project" value="UniProtKB-SubCell"/>
</dbReference>
<evidence type="ECO:0000256" key="3">
    <source>
        <dbReference type="ARBA" id="ARBA00022574"/>
    </source>
</evidence>
<dbReference type="InterPro" id="IPR001680">
    <property type="entry name" value="WD40_rpt"/>
</dbReference>
<gene>
    <name evidence="8" type="ORF">DEBURN_LOCUS5859</name>
</gene>
<dbReference type="GO" id="GO:0030488">
    <property type="term" value="P:tRNA methylation"/>
    <property type="evidence" value="ECO:0007669"/>
    <property type="project" value="TreeGrafter"/>
</dbReference>
<feature type="repeat" description="WD" evidence="7">
    <location>
        <begin position="297"/>
        <end position="325"/>
    </location>
</feature>
<organism evidence="8 9">
    <name type="scientific">Diversispora eburnea</name>
    <dbReference type="NCBI Taxonomy" id="1213867"/>
    <lineage>
        <taxon>Eukaryota</taxon>
        <taxon>Fungi</taxon>
        <taxon>Fungi incertae sedis</taxon>
        <taxon>Mucoromycota</taxon>
        <taxon>Glomeromycotina</taxon>
        <taxon>Glomeromycetes</taxon>
        <taxon>Diversisporales</taxon>
        <taxon>Diversisporaceae</taxon>
        <taxon>Diversispora</taxon>
    </lineage>
</organism>
<dbReference type="AlphaFoldDB" id="A0A9N9FC14"/>
<evidence type="ECO:0000256" key="1">
    <source>
        <dbReference type="ARBA" id="ARBA00004496"/>
    </source>
</evidence>
<keyword evidence="4" id="KW-0819">tRNA processing</keyword>
<sequence>FEKLFYAGPVTSLCFHNDDILFSGEGPYLKAFNVTTGKLINSSIVLEYFRIHRIVPDINNYTINCTFNLISKLPPLKDWIHDIHWLYDDINSIIKSISQIPELELSSSKLSKLELPSELAIAFAHNFVEIWNITDNCCLYSVQCEERCILYSARFFGDNRNDLVLASGTVFNQVLLWKIISKNEQHEQQGVVRFSDDGKLVASVSDDRTIRLWQTDASNDMYSDKPLVLYGHMARIWDCYITDNYLISISEDSTCRVWKNSFTNNSNKNNNDDEGDISDVSDVDCLACWEGHVGKNVWSLAINPSRKIVATGGGDSGLRLWSLSTITDNKIDSEKDLIKVCLPPPESYLSYIQQNMNLPSREHIRNFLLIDYRVIVISTNFGHILKHNNLTNEWKSLYNSKNLHNYTMMKSSNCGRIVCCGSIYVSHAVQNDILLLKFDFNDNEPILETLYKLNVPSQFLLMSLAFCPSYNILVCGSRDSGLVIYNLNQAPPFSSSHPINELSPIIYLNKIHGKQSVTSIALKVENLVINSYVVHDPADNFTVDNDKKVLIIYTTGRDGCYAKFRLKGITNKYKNDKYDVNTTENYQNSKEDYNKFLVRSYIDEDSDDKRSYIDENKTTVIVSNHGLILEEVYRAKITKGWLEKVLFVDDELMLLGFYRKRFFVYNEFKKFQIFSVACGGAHRVWHFKAQDKKMNKSSFMFIRKENVFIYSRETHDNQGFDECELQGNFHGRECRTVKFLKNDQNKAIIFATGAEDSILRLFQYNVEGYLVNLCSIKKHTSVIRSIEWSYGKGLLLFSSGASEELVCWKVEVKFKNDTIIIENSVANVNCLEWASCPAISEIPETRIMDISVFSIIPGQGIHIIAAGYSDSALRVWLFDEENREFLLIGYAKIAMFDISQVVFKILNTYKNENTSFTHQNLGDPIYSYQAHQSGVNCINIHKIPKNSKNIATNTFEKFITTFMIATDQHLNLWKIPSLDSIKYIESKESKDFRDNDFCDIDSNSDNNQEFQLIKSEFINVHDTSSMDILNIGESGEMIIAITGIGIELLKF</sequence>
<dbReference type="Proteomes" id="UP000789706">
    <property type="component" value="Unassembled WGS sequence"/>
</dbReference>
<feature type="non-terminal residue" evidence="8">
    <location>
        <position position="1051"/>
    </location>
</feature>
<dbReference type="SMART" id="SM00320">
    <property type="entry name" value="WD40"/>
    <property type="match status" value="7"/>
</dbReference>
<keyword evidence="3 7" id="KW-0853">WD repeat</keyword>
<dbReference type="InterPro" id="IPR051973">
    <property type="entry name" value="tRNA_Anticodon_Mtase-Reg"/>
</dbReference>
<evidence type="ECO:0000256" key="2">
    <source>
        <dbReference type="ARBA" id="ARBA00022490"/>
    </source>
</evidence>
<dbReference type="Gene3D" id="2.130.10.10">
    <property type="entry name" value="YVTN repeat-like/Quinoprotein amine dehydrogenase"/>
    <property type="match status" value="3"/>
</dbReference>
<protein>
    <submittedName>
        <fullName evidence="8">2486_t:CDS:1</fullName>
    </submittedName>
</protein>
<dbReference type="OrthoDB" id="5594999at2759"/>
<evidence type="ECO:0000256" key="4">
    <source>
        <dbReference type="ARBA" id="ARBA00022694"/>
    </source>
</evidence>
<accession>A0A9N9FC14</accession>
<comment type="subcellular location">
    <subcellularLocation>
        <location evidence="1">Cytoplasm</location>
    </subcellularLocation>
</comment>
<reference evidence="8" key="1">
    <citation type="submission" date="2021-06" db="EMBL/GenBank/DDBJ databases">
        <authorList>
            <person name="Kallberg Y."/>
            <person name="Tangrot J."/>
            <person name="Rosling A."/>
        </authorList>
    </citation>
    <scope>NUCLEOTIDE SEQUENCE</scope>
    <source>
        <strain evidence="8">AZ414A</strain>
    </source>
</reference>
<comment type="similarity">
    <text evidence="6">Belongs to the WD repeat WDR6 family.</text>
</comment>
<keyword evidence="5" id="KW-0677">Repeat</keyword>
<evidence type="ECO:0000313" key="9">
    <source>
        <dbReference type="Proteomes" id="UP000789706"/>
    </source>
</evidence>
<dbReference type="Pfam" id="PF00400">
    <property type="entry name" value="WD40"/>
    <property type="match status" value="3"/>
</dbReference>
<proteinExistence type="inferred from homology"/>
<dbReference type="InterPro" id="IPR015943">
    <property type="entry name" value="WD40/YVTN_repeat-like_dom_sf"/>
</dbReference>
<feature type="repeat" description="WD" evidence="7">
    <location>
        <begin position="192"/>
        <end position="223"/>
    </location>
</feature>
<dbReference type="SUPFAM" id="SSF101898">
    <property type="entry name" value="NHL repeat"/>
    <property type="match status" value="1"/>
</dbReference>
<dbReference type="PROSITE" id="PS50082">
    <property type="entry name" value="WD_REPEATS_2"/>
    <property type="match status" value="2"/>
</dbReference>
<keyword evidence="9" id="KW-1185">Reference proteome</keyword>
<dbReference type="PANTHER" id="PTHR14344:SF3">
    <property type="entry name" value="WD REPEAT-CONTAINING PROTEIN 6"/>
    <property type="match status" value="1"/>
</dbReference>